<name>A0AAV7CG77_ENGPU</name>
<dbReference type="Pfam" id="PF01302">
    <property type="entry name" value="CAP_GLY"/>
    <property type="match status" value="1"/>
</dbReference>
<evidence type="ECO:0000256" key="7">
    <source>
        <dbReference type="ARBA" id="ARBA00023186"/>
    </source>
</evidence>
<comment type="subunit">
    <text evidence="9">Supercomplex made of cofactors A to E. Cofactors A and D function by capturing and stabilizing tubulin in a quasi-native conformation. Cofactor E binds to the cofactor D-tubulin complex; interaction with cofactor C then causes the release of tubulin polypeptides that are committed to the native state.</text>
</comment>
<dbReference type="Gene3D" id="2.30.30.190">
    <property type="entry name" value="CAP Gly-rich-like domain"/>
    <property type="match status" value="1"/>
</dbReference>
<evidence type="ECO:0000256" key="9">
    <source>
        <dbReference type="ARBA" id="ARBA00026055"/>
    </source>
</evidence>
<comment type="similarity">
    <text evidence="2">Belongs to the TBCE family.</text>
</comment>
<dbReference type="FunFam" id="3.80.10.10:FF:001017">
    <property type="entry name" value="Tubulin-specific chaperone E"/>
    <property type="match status" value="1"/>
</dbReference>
<evidence type="ECO:0000259" key="12">
    <source>
        <dbReference type="PROSITE" id="PS50245"/>
    </source>
</evidence>
<gene>
    <name evidence="13" type="ORF">GDO81_008297</name>
</gene>
<dbReference type="SUPFAM" id="SSF52058">
    <property type="entry name" value="L domain-like"/>
    <property type="match status" value="1"/>
</dbReference>
<dbReference type="PROSITE" id="PS00845">
    <property type="entry name" value="CAP_GLY_1"/>
    <property type="match status" value="1"/>
</dbReference>
<dbReference type="PROSITE" id="PS51450">
    <property type="entry name" value="LRR"/>
    <property type="match status" value="2"/>
</dbReference>
<evidence type="ECO:0000256" key="3">
    <source>
        <dbReference type="ARBA" id="ARBA00015004"/>
    </source>
</evidence>
<evidence type="ECO:0000256" key="10">
    <source>
        <dbReference type="ARBA" id="ARBA00030180"/>
    </source>
</evidence>
<evidence type="ECO:0000313" key="14">
    <source>
        <dbReference type="Proteomes" id="UP000824782"/>
    </source>
</evidence>
<dbReference type="FunFam" id="2.30.30.190:FF:000008">
    <property type="entry name" value="Tubulin-specific chaperone E"/>
    <property type="match status" value="1"/>
</dbReference>
<dbReference type="SUPFAM" id="SSF74924">
    <property type="entry name" value="Cap-Gly domain"/>
    <property type="match status" value="1"/>
</dbReference>
<keyword evidence="7" id="KW-0143">Chaperone</keyword>
<evidence type="ECO:0000313" key="13">
    <source>
        <dbReference type="EMBL" id="KAG8583142.1"/>
    </source>
</evidence>
<dbReference type="GO" id="GO:0005856">
    <property type="term" value="C:cytoskeleton"/>
    <property type="evidence" value="ECO:0007669"/>
    <property type="project" value="UniProtKB-SubCell"/>
</dbReference>
<evidence type="ECO:0000256" key="6">
    <source>
        <dbReference type="ARBA" id="ARBA00022737"/>
    </source>
</evidence>
<keyword evidence="5" id="KW-0433">Leucine-rich repeat</keyword>
<dbReference type="PANTHER" id="PTHR18849:SF0">
    <property type="entry name" value="CILIA- AND FLAGELLA-ASSOCIATED PROTEIN 410-RELATED"/>
    <property type="match status" value="1"/>
</dbReference>
<dbReference type="SMART" id="SM01052">
    <property type="entry name" value="CAP_GLY"/>
    <property type="match status" value="1"/>
</dbReference>
<proteinExistence type="inferred from homology"/>
<dbReference type="InterPro" id="IPR036859">
    <property type="entry name" value="CAP-Gly_dom_sf"/>
</dbReference>
<feature type="domain" description="CAP-Gly" evidence="12">
    <location>
        <begin position="29"/>
        <end position="73"/>
    </location>
</feature>
<comment type="subcellular location">
    <subcellularLocation>
        <location evidence="1">Cytoplasm</location>
        <location evidence="1">Cytoskeleton</location>
    </subcellularLocation>
</comment>
<evidence type="ECO:0000256" key="4">
    <source>
        <dbReference type="ARBA" id="ARBA00022490"/>
    </source>
</evidence>
<sequence>MTMTEVLPSDPIGRRIICDGEYATVHYVGMVPPTPGIWLGVEWDNPSRGKHDGSHEGTRYFPCSHPTGGSFIRPKKANFGVNFLTAVKKRYGLSDDWNETLVIGKKTVELVGFESVQEEQSQLDMLFDISVRECTVSHAGQKGEIHSSCPNISTLNVSKNLLSSWDYVADIVSQLEKLKTLDLSENKISLPSNPSSLATSFEKLTVLSLNRTGVTWNEVLHCAVMWPALEELHLASNNITSLERPVNCLQSLTLLDIANNHIIDGNQLHAIADLPRLKQLILSCNRISILNFTVQHGGCTNSFASLNSLSVDGNNISQWSFINELNKLRNLQSFNCQNNPFMDSDKNPETIRQLIIAKIARLKVLNKTEILPQERKGAELDYRKMFGNEWLKSGGNQNADLNKPSLEFLLEHPRYSELIEKYGAPDDAEFRQQQPFALKNQLLTLTILCPNKPDQKPIKKKLPGQYKMCSLSLHTYYILIMSYYQRSSLSTASDLSPEKCFEKDGCMIMEVDCIWMHQCLYCIGPGAAVAVRSQFFLHTCKEHLSHQSFYYRY</sequence>
<dbReference type="EMBL" id="WNYA01000003">
    <property type="protein sequence ID" value="KAG8583142.1"/>
    <property type="molecule type" value="Genomic_DNA"/>
</dbReference>
<dbReference type="InterPro" id="IPR032675">
    <property type="entry name" value="LRR_dom_sf"/>
</dbReference>
<comment type="caution">
    <text evidence="13">The sequence shown here is derived from an EMBL/GenBank/DDBJ whole genome shotgun (WGS) entry which is preliminary data.</text>
</comment>
<evidence type="ECO:0000256" key="11">
    <source>
        <dbReference type="ARBA" id="ARBA00058684"/>
    </source>
</evidence>
<dbReference type="InterPro" id="IPR000938">
    <property type="entry name" value="CAP-Gly_domain"/>
</dbReference>
<keyword evidence="4" id="KW-0963">Cytoplasm</keyword>
<comment type="function">
    <text evidence="11">Tubulin-folding protein; involved in the second step of the tubulin folding pathway.</text>
</comment>
<evidence type="ECO:0000256" key="1">
    <source>
        <dbReference type="ARBA" id="ARBA00004245"/>
    </source>
</evidence>
<evidence type="ECO:0000256" key="5">
    <source>
        <dbReference type="ARBA" id="ARBA00022614"/>
    </source>
</evidence>
<reference evidence="13" key="1">
    <citation type="thesis" date="2020" institute="ProQuest LLC" country="789 East Eisenhower Parkway, Ann Arbor, MI, USA">
        <title>Comparative Genomics and Chromosome Evolution.</title>
        <authorList>
            <person name="Mudd A.B."/>
        </authorList>
    </citation>
    <scope>NUCLEOTIDE SEQUENCE</scope>
    <source>
        <strain evidence="13">237g6f4</strain>
        <tissue evidence="13">Blood</tissue>
    </source>
</reference>
<dbReference type="PROSITE" id="PS50245">
    <property type="entry name" value="CAP_GLY_2"/>
    <property type="match status" value="1"/>
</dbReference>
<evidence type="ECO:0000256" key="8">
    <source>
        <dbReference type="ARBA" id="ARBA00023212"/>
    </source>
</evidence>
<accession>A0AAV7CG77</accession>
<dbReference type="PANTHER" id="PTHR18849">
    <property type="entry name" value="LEUCINE RICH REPEAT PROTEIN"/>
    <property type="match status" value="1"/>
</dbReference>
<keyword evidence="8" id="KW-0206">Cytoskeleton</keyword>
<dbReference type="InterPro" id="IPR001611">
    <property type="entry name" value="Leu-rich_rpt"/>
</dbReference>
<evidence type="ECO:0000256" key="2">
    <source>
        <dbReference type="ARBA" id="ARBA00006286"/>
    </source>
</evidence>
<dbReference type="AlphaFoldDB" id="A0AAV7CG77"/>
<keyword evidence="6" id="KW-0677">Repeat</keyword>
<protein>
    <recommendedName>
        <fullName evidence="3">Tubulin-specific chaperone E</fullName>
    </recommendedName>
    <alternativeName>
        <fullName evidence="10">Tubulin-folding cofactor E</fullName>
    </alternativeName>
</protein>
<dbReference type="GO" id="GO:0007010">
    <property type="term" value="P:cytoskeleton organization"/>
    <property type="evidence" value="ECO:0007669"/>
    <property type="project" value="TreeGrafter"/>
</dbReference>
<keyword evidence="14" id="KW-1185">Reference proteome</keyword>
<organism evidence="13 14">
    <name type="scientific">Engystomops pustulosus</name>
    <name type="common">Tungara frog</name>
    <name type="synonym">Physalaemus pustulosus</name>
    <dbReference type="NCBI Taxonomy" id="76066"/>
    <lineage>
        <taxon>Eukaryota</taxon>
        <taxon>Metazoa</taxon>
        <taxon>Chordata</taxon>
        <taxon>Craniata</taxon>
        <taxon>Vertebrata</taxon>
        <taxon>Euteleostomi</taxon>
        <taxon>Amphibia</taxon>
        <taxon>Batrachia</taxon>
        <taxon>Anura</taxon>
        <taxon>Neobatrachia</taxon>
        <taxon>Hyloidea</taxon>
        <taxon>Leptodactylidae</taxon>
        <taxon>Leiuperinae</taxon>
        <taxon>Engystomops</taxon>
    </lineage>
</organism>
<dbReference type="Proteomes" id="UP000824782">
    <property type="component" value="Unassembled WGS sequence"/>
</dbReference>
<dbReference type="Gene3D" id="3.80.10.10">
    <property type="entry name" value="Ribonuclease Inhibitor"/>
    <property type="match status" value="2"/>
</dbReference>